<feature type="compositionally biased region" description="Basic and acidic residues" evidence="1">
    <location>
        <begin position="73"/>
        <end position="85"/>
    </location>
</feature>
<feature type="region of interest" description="Disordered" evidence="1">
    <location>
        <begin position="66"/>
        <end position="88"/>
    </location>
</feature>
<dbReference type="Proteomes" id="UP000295192">
    <property type="component" value="Unassembled WGS sequence"/>
</dbReference>
<comment type="caution">
    <text evidence="2">The sequence shown here is derived from an EMBL/GenBank/DDBJ whole genome shotgun (WGS) entry which is preliminary data.</text>
</comment>
<dbReference type="EMBL" id="LSRL02000009">
    <property type="protein sequence ID" value="TDG51413.1"/>
    <property type="molecule type" value="Genomic_DNA"/>
</dbReference>
<evidence type="ECO:0000313" key="3">
    <source>
        <dbReference type="Proteomes" id="UP000295192"/>
    </source>
</evidence>
<name>A0A484BRP3_DRONA</name>
<accession>A0A484BRP3</accession>
<reference evidence="2 3" key="1">
    <citation type="journal article" date="2019" name="J. Hered.">
        <title>An Improved Genome Assembly for Drosophila navojoa, the Basal Species in the mojavensis Cluster.</title>
        <authorList>
            <person name="Vanderlinde T."/>
            <person name="Dupim E.G."/>
            <person name="Nazario-Yepiz N.O."/>
            <person name="Carvalho A.B."/>
        </authorList>
    </citation>
    <scope>NUCLEOTIDE SEQUENCE [LARGE SCALE GENOMIC DNA]</scope>
    <source>
        <strain evidence="2">Navoj_Jal97</strain>
        <tissue evidence="2">Whole organism</tissue>
    </source>
</reference>
<proteinExistence type="predicted"/>
<dbReference type="AlphaFoldDB" id="A0A484BRP3"/>
<evidence type="ECO:0000256" key="1">
    <source>
        <dbReference type="SAM" id="MobiDB-lite"/>
    </source>
</evidence>
<organism evidence="2 3">
    <name type="scientific">Drosophila navojoa</name>
    <name type="common">Fruit fly</name>
    <dbReference type="NCBI Taxonomy" id="7232"/>
    <lineage>
        <taxon>Eukaryota</taxon>
        <taxon>Metazoa</taxon>
        <taxon>Ecdysozoa</taxon>
        <taxon>Arthropoda</taxon>
        <taxon>Hexapoda</taxon>
        <taxon>Insecta</taxon>
        <taxon>Pterygota</taxon>
        <taxon>Neoptera</taxon>
        <taxon>Endopterygota</taxon>
        <taxon>Diptera</taxon>
        <taxon>Brachycera</taxon>
        <taxon>Muscomorpha</taxon>
        <taxon>Ephydroidea</taxon>
        <taxon>Drosophilidae</taxon>
        <taxon>Drosophila</taxon>
    </lineage>
</organism>
<gene>
    <name evidence="2" type="ORF">AWZ03_002208</name>
</gene>
<keyword evidence="3" id="KW-1185">Reference proteome</keyword>
<protein>
    <submittedName>
        <fullName evidence="2">Uncharacterized protein</fullName>
    </submittedName>
</protein>
<sequence>MRCDPLPSVGCAVAVPGLALGYAQLIDRQQRAQMLHFISGQKKSETWSSGAALRQRQLNLAFNKHGTQSKMESVSESKSTAKSESESELELELEFDFEFGLEL</sequence>
<evidence type="ECO:0000313" key="2">
    <source>
        <dbReference type="EMBL" id="TDG51413.1"/>
    </source>
</evidence>